<evidence type="ECO:0000313" key="9">
    <source>
        <dbReference type="EMBL" id="KXS31249.1"/>
    </source>
</evidence>
<dbReference type="PROSITE" id="PS00211">
    <property type="entry name" value="ABC_TRANSPORTER_1"/>
    <property type="match status" value="2"/>
</dbReference>
<dbReference type="InterPro" id="IPR050388">
    <property type="entry name" value="ABC_Ni/Peptide_Import"/>
</dbReference>
<organism evidence="9 10">
    <name type="scientific">Candidatus Gallionella acididurans</name>
    <dbReference type="NCBI Taxonomy" id="1796491"/>
    <lineage>
        <taxon>Bacteria</taxon>
        <taxon>Pseudomonadati</taxon>
        <taxon>Pseudomonadota</taxon>
        <taxon>Betaproteobacteria</taxon>
        <taxon>Nitrosomonadales</taxon>
        <taxon>Gallionellaceae</taxon>
        <taxon>Gallionella</taxon>
    </lineage>
</organism>
<dbReference type="NCBIfam" id="TIGR01727">
    <property type="entry name" value="oligo_HPY"/>
    <property type="match status" value="2"/>
</dbReference>
<keyword evidence="4" id="KW-1003">Cell membrane</keyword>
<dbReference type="PANTHER" id="PTHR43297:SF2">
    <property type="entry name" value="DIPEPTIDE TRANSPORT ATP-BINDING PROTEIN DPPD"/>
    <property type="match status" value="1"/>
</dbReference>
<feature type="domain" description="ABC transporter" evidence="8">
    <location>
        <begin position="350"/>
        <end position="601"/>
    </location>
</feature>
<comment type="similarity">
    <text evidence="2">Belongs to the ABC transporter superfamily.</text>
</comment>
<dbReference type="CDD" id="cd03257">
    <property type="entry name" value="ABC_NikE_OppD_transporters"/>
    <property type="match status" value="2"/>
</dbReference>
<dbReference type="PATRIC" id="fig|1796491.3.peg.2871"/>
<dbReference type="SMART" id="SM00382">
    <property type="entry name" value="AAA"/>
    <property type="match status" value="2"/>
</dbReference>
<dbReference type="InterPro" id="IPR017871">
    <property type="entry name" value="ABC_transporter-like_CS"/>
</dbReference>
<evidence type="ECO:0000256" key="6">
    <source>
        <dbReference type="ARBA" id="ARBA00022840"/>
    </source>
</evidence>
<dbReference type="GO" id="GO:0005524">
    <property type="term" value="F:ATP binding"/>
    <property type="evidence" value="ECO:0007669"/>
    <property type="project" value="UniProtKB-KW"/>
</dbReference>
<comment type="caution">
    <text evidence="9">The sequence shown here is derived from an EMBL/GenBank/DDBJ whole genome shotgun (WGS) entry which is preliminary data.</text>
</comment>
<keyword evidence="6" id="KW-0067">ATP-binding</keyword>
<comment type="subcellular location">
    <subcellularLocation>
        <location evidence="1">Cell inner membrane</location>
        <topology evidence="1">Peripheral membrane protein</topology>
    </subcellularLocation>
</comment>
<dbReference type="InterPro" id="IPR013563">
    <property type="entry name" value="Oligopep_ABC_C"/>
</dbReference>
<keyword evidence="7" id="KW-0472">Membrane</keyword>
<dbReference type="AlphaFoldDB" id="A0A139BQK8"/>
<dbReference type="FunFam" id="3.40.50.300:FF:000016">
    <property type="entry name" value="Oligopeptide ABC transporter ATP-binding component"/>
    <property type="match status" value="2"/>
</dbReference>
<dbReference type="SUPFAM" id="SSF52540">
    <property type="entry name" value="P-loop containing nucleoside triphosphate hydrolases"/>
    <property type="match status" value="2"/>
</dbReference>
<evidence type="ECO:0000256" key="3">
    <source>
        <dbReference type="ARBA" id="ARBA00022448"/>
    </source>
</evidence>
<evidence type="ECO:0000256" key="1">
    <source>
        <dbReference type="ARBA" id="ARBA00004417"/>
    </source>
</evidence>
<dbReference type="InterPro" id="IPR003439">
    <property type="entry name" value="ABC_transporter-like_ATP-bd"/>
</dbReference>
<dbReference type="InterPro" id="IPR003593">
    <property type="entry name" value="AAA+_ATPase"/>
</dbReference>
<dbReference type="GO" id="GO:0015833">
    <property type="term" value="P:peptide transport"/>
    <property type="evidence" value="ECO:0007669"/>
    <property type="project" value="InterPro"/>
</dbReference>
<accession>A0A139BQK8</accession>
<dbReference type="GO" id="GO:0005886">
    <property type="term" value="C:plasma membrane"/>
    <property type="evidence" value="ECO:0007669"/>
    <property type="project" value="UniProtKB-SubCell"/>
</dbReference>
<evidence type="ECO:0000256" key="4">
    <source>
        <dbReference type="ARBA" id="ARBA00022475"/>
    </source>
</evidence>
<dbReference type="Gene3D" id="3.40.50.300">
    <property type="entry name" value="P-loop containing nucleotide triphosphate hydrolases"/>
    <property type="match status" value="2"/>
</dbReference>
<dbReference type="Proteomes" id="UP000070578">
    <property type="component" value="Unassembled WGS sequence"/>
</dbReference>
<protein>
    <submittedName>
        <fullName evidence="9">Oligopeptide/dipeptide ABC transporter, ATPase subunit</fullName>
    </submittedName>
</protein>
<evidence type="ECO:0000259" key="8">
    <source>
        <dbReference type="PROSITE" id="PS50893"/>
    </source>
</evidence>
<evidence type="ECO:0000256" key="2">
    <source>
        <dbReference type="ARBA" id="ARBA00005417"/>
    </source>
</evidence>
<dbReference type="PROSITE" id="PS50893">
    <property type="entry name" value="ABC_TRANSPORTER_2"/>
    <property type="match status" value="2"/>
</dbReference>
<dbReference type="PANTHER" id="PTHR43297">
    <property type="entry name" value="OLIGOPEPTIDE TRANSPORT ATP-BINDING PROTEIN APPD"/>
    <property type="match status" value="1"/>
</dbReference>
<gene>
    <name evidence="9" type="ORF">AWT59_2635</name>
</gene>
<dbReference type="EMBL" id="LSLI01000088">
    <property type="protein sequence ID" value="KXS31249.1"/>
    <property type="molecule type" value="Genomic_DNA"/>
</dbReference>
<dbReference type="Pfam" id="PF00005">
    <property type="entry name" value="ABC_tran"/>
    <property type="match status" value="2"/>
</dbReference>
<dbReference type="GO" id="GO:0016887">
    <property type="term" value="F:ATP hydrolysis activity"/>
    <property type="evidence" value="ECO:0007669"/>
    <property type="project" value="InterPro"/>
</dbReference>
<evidence type="ECO:0000256" key="5">
    <source>
        <dbReference type="ARBA" id="ARBA00022741"/>
    </source>
</evidence>
<dbReference type="NCBIfam" id="NF007739">
    <property type="entry name" value="PRK10419.1"/>
    <property type="match status" value="2"/>
</dbReference>
<dbReference type="InterPro" id="IPR027417">
    <property type="entry name" value="P-loop_NTPase"/>
</dbReference>
<sequence length="670" mass="72295">MDSILRVSGLITQLHNGARIVDDISFGINAGETYALLGESGCGKSMTALSLLRLLPDGVVRAGGTAQLDGVDLFGLRESDMRAVRGGTSAMIFQEPGLSLNPVMTVGAQIAEVLALHQDMRGMAAQQRCIALLDQVGIPDAARRVTEYPMQLSGGMKQRVMIAMALAGQPKLLVADEPTTALDVTTQAQVLQLLRDTQSASGMSILLITHDLGVVAQMAHQAGVMYAGQIVEQASRAQLLSRPLHPYTQKLLAALPDANQRNRALAAIPGSVPALGSITRGCRFAARCDQAWALCNEQTPAWTVLNDGHGVRCHLYGNTGLRTRDLVPSPQPPAFSLQPPVPSHQPSALLQVKDLRVHFPIRKGILKTVVGQVKAVDGVSLEIPQGRTLALVGESGCGKTTLGKALLQLIPPTAGSVQFAGHELTGLDARKLRARRSTMQMVFQDPYASLNPKMRVAEILEEGMTALGLHGDSSARQSLVDSLLDQVGLARISKWRYPHEFSGGQRQRIAIARALAVSPRLLICDEPTSALDVSVQAQILNLLKSLQQQLGLSYLFITHNLAVVEYLAHEVCVMYLGRIVERGTAEEVLRKPRHPYTQALLSAVPRIDGAQTERIRLEGDLPSPSNPPPGCHFAPRCSHATELCRRAYPENKMFSSTHGAHCHLYPDIPD</sequence>
<reference evidence="9 10" key="2">
    <citation type="submission" date="2016-03" db="EMBL/GenBank/DDBJ databases">
        <title>New uncultured bacterium of the family Gallionellaceae from acid mine drainage: description and reconstruction of genome based on metagenomic analysis of microbial community.</title>
        <authorList>
            <person name="Kadnikov V."/>
            <person name="Ivasenko D."/>
            <person name="Beletsky A."/>
            <person name="Mardanov A."/>
            <person name="Danilova E."/>
            <person name="Pimenov N."/>
            <person name="Karnachuk O."/>
            <person name="Ravin N."/>
        </authorList>
    </citation>
    <scope>NUCLEOTIDE SEQUENCE [LARGE SCALE GENOMIC DNA]</scope>
    <source>
        <strain evidence="9">ShG14-8</strain>
    </source>
</reference>
<dbReference type="NCBIfam" id="NF008453">
    <property type="entry name" value="PRK11308.1"/>
    <property type="match status" value="2"/>
</dbReference>
<dbReference type="Pfam" id="PF08352">
    <property type="entry name" value="oligo_HPY"/>
    <property type="match status" value="2"/>
</dbReference>
<name>A0A139BQK8_9PROT</name>
<keyword evidence="3" id="KW-0813">Transport</keyword>
<keyword evidence="5" id="KW-0547">Nucleotide-binding</keyword>
<evidence type="ECO:0000313" key="10">
    <source>
        <dbReference type="Proteomes" id="UP000070578"/>
    </source>
</evidence>
<evidence type="ECO:0000256" key="7">
    <source>
        <dbReference type="ARBA" id="ARBA00023136"/>
    </source>
</evidence>
<reference evidence="9 10" key="1">
    <citation type="submission" date="2016-02" db="EMBL/GenBank/DDBJ databases">
        <authorList>
            <person name="Wen L."/>
            <person name="He K."/>
            <person name="Yang H."/>
        </authorList>
    </citation>
    <scope>NUCLEOTIDE SEQUENCE [LARGE SCALE GENOMIC DNA]</scope>
    <source>
        <strain evidence="9">ShG14-8</strain>
    </source>
</reference>
<proteinExistence type="inferred from homology"/>
<dbReference type="GO" id="GO:0055085">
    <property type="term" value="P:transmembrane transport"/>
    <property type="evidence" value="ECO:0007669"/>
    <property type="project" value="UniProtKB-ARBA"/>
</dbReference>
<feature type="domain" description="ABC transporter" evidence="8">
    <location>
        <begin position="5"/>
        <end position="252"/>
    </location>
</feature>